<name>A0A6I4P5D2_9MICO</name>
<keyword evidence="2" id="KW-1185">Reference proteome</keyword>
<evidence type="ECO:0000313" key="1">
    <source>
        <dbReference type="EMBL" id="MWB99629.1"/>
    </source>
</evidence>
<dbReference type="RefSeq" id="WP_160426057.1">
    <property type="nucleotide sequence ID" value="NZ_WSTA01000070.1"/>
</dbReference>
<gene>
    <name evidence="1" type="ORF">GB864_13845</name>
</gene>
<organism evidence="1 2">
    <name type="scientific">Agromyces seonyuensis</name>
    <dbReference type="NCBI Taxonomy" id="2662446"/>
    <lineage>
        <taxon>Bacteria</taxon>
        <taxon>Bacillati</taxon>
        <taxon>Actinomycetota</taxon>
        <taxon>Actinomycetes</taxon>
        <taxon>Micrococcales</taxon>
        <taxon>Microbacteriaceae</taxon>
        <taxon>Agromyces</taxon>
    </lineage>
</organism>
<comment type="caution">
    <text evidence="1">The sequence shown here is derived from an EMBL/GenBank/DDBJ whole genome shotgun (WGS) entry which is preliminary data.</text>
</comment>
<protein>
    <submittedName>
        <fullName evidence="1">Cholesterol esterase</fullName>
    </submittedName>
</protein>
<dbReference type="InterPro" id="IPR046198">
    <property type="entry name" value="DUF6230"/>
</dbReference>
<accession>A0A6I4P5D2</accession>
<dbReference type="Proteomes" id="UP000438182">
    <property type="component" value="Unassembled WGS sequence"/>
</dbReference>
<evidence type="ECO:0000313" key="2">
    <source>
        <dbReference type="Proteomes" id="UP000438182"/>
    </source>
</evidence>
<reference evidence="1 2" key="1">
    <citation type="submission" date="2019-12" db="EMBL/GenBank/DDBJ databases">
        <authorList>
            <person name="Kim Y.S."/>
        </authorList>
    </citation>
    <scope>NUCLEOTIDE SEQUENCE [LARGE SCALE GENOMIC DNA]</scope>
    <source>
        <strain evidence="1 2">MMS17-SY077</strain>
    </source>
</reference>
<sequence>MKLSSITRSRAGRVALAAVPVGIAASLLLGGVAQGAVPVSFAVSGKAFKIAADDLSGTGFSQYAGVAVDASGKQNPVAISNIADASLKNLCQSVDVLGPIGLRIEAGQGEKTVTAKDLQIAMTDLKGDAEFGNIRIGIDASQVSGTHKGTAGEFAQDAQTVKITGLQQTSYSTTAGTFNLAGLHLAVVTDGTAACFK</sequence>
<dbReference type="Pfam" id="PF19741">
    <property type="entry name" value="DUF6230"/>
    <property type="match status" value="1"/>
</dbReference>
<proteinExistence type="predicted"/>
<dbReference type="EMBL" id="WSTA01000070">
    <property type="protein sequence ID" value="MWB99629.1"/>
    <property type="molecule type" value="Genomic_DNA"/>
</dbReference>
<dbReference type="AlphaFoldDB" id="A0A6I4P5D2"/>